<organism evidence="3 4">
    <name type="scientific">Olea europaea subsp. europaea</name>
    <dbReference type="NCBI Taxonomy" id="158383"/>
    <lineage>
        <taxon>Eukaryota</taxon>
        <taxon>Viridiplantae</taxon>
        <taxon>Streptophyta</taxon>
        <taxon>Embryophyta</taxon>
        <taxon>Tracheophyta</taxon>
        <taxon>Spermatophyta</taxon>
        <taxon>Magnoliopsida</taxon>
        <taxon>eudicotyledons</taxon>
        <taxon>Gunneridae</taxon>
        <taxon>Pentapetalae</taxon>
        <taxon>asterids</taxon>
        <taxon>lamiids</taxon>
        <taxon>Lamiales</taxon>
        <taxon>Oleaceae</taxon>
        <taxon>Oleeae</taxon>
        <taxon>Olea</taxon>
    </lineage>
</organism>
<evidence type="ECO:0000256" key="2">
    <source>
        <dbReference type="SAM" id="MobiDB-lite"/>
    </source>
</evidence>
<evidence type="ECO:0000313" key="4">
    <source>
        <dbReference type="Proteomes" id="UP000594638"/>
    </source>
</evidence>
<dbReference type="PROSITE" id="PS50005">
    <property type="entry name" value="TPR"/>
    <property type="match status" value="1"/>
</dbReference>
<feature type="repeat" description="TPR" evidence="1">
    <location>
        <begin position="226"/>
        <end position="259"/>
    </location>
</feature>
<feature type="compositionally biased region" description="Polar residues" evidence="2">
    <location>
        <begin position="90"/>
        <end position="101"/>
    </location>
</feature>
<dbReference type="Gramene" id="OE9A035511T1">
    <property type="protein sequence ID" value="OE9A035511C1"/>
    <property type="gene ID" value="OE9A035511"/>
</dbReference>
<proteinExistence type="predicted"/>
<dbReference type="SUPFAM" id="SSF48452">
    <property type="entry name" value="TPR-like"/>
    <property type="match status" value="1"/>
</dbReference>
<name>A0A8S0Q1V7_OLEEU</name>
<protein>
    <submittedName>
        <fullName evidence="3">Heat shock with tetratricopeptide repeat isoform 1</fullName>
    </submittedName>
</protein>
<keyword evidence="4" id="KW-1185">Reference proteome</keyword>
<evidence type="ECO:0000313" key="3">
    <source>
        <dbReference type="EMBL" id="CAA2959941.1"/>
    </source>
</evidence>
<accession>A0A8S0Q1V7</accession>
<dbReference type="EMBL" id="CACTIH010000356">
    <property type="protein sequence ID" value="CAA2959941.1"/>
    <property type="molecule type" value="Genomic_DNA"/>
</dbReference>
<keyword evidence="3" id="KW-0346">Stress response</keyword>
<dbReference type="Proteomes" id="UP000594638">
    <property type="component" value="Unassembled WGS sequence"/>
</dbReference>
<feature type="region of interest" description="Disordered" evidence="2">
    <location>
        <begin position="83"/>
        <end position="103"/>
    </location>
</feature>
<dbReference type="PANTHER" id="PTHR46816">
    <property type="entry name" value="OS01G0273500 PROTEIN"/>
    <property type="match status" value="1"/>
</dbReference>
<gene>
    <name evidence="3" type="ORF">OLEA9_A035511</name>
</gene>
<dbReference type="PANTHER" id="PTHR46816:SF1">
    <property type="entry name" value="TETRATRICOPEPTIDE REPEAT (TPR)-LIKE SUPERFAMILY PROTEIN"/>
    <property type="match status" value="1"/>
</dbReference>
<dbReference type="InterPro" id="IPR001623">
    <property type="entry name" value="DnaJ_domain"/>
</dbReference>
<dbReference type="InterPro" id="IPR019734">
    <property type="entry name" value="TPR_rpt"/>
</dbReference>
<dbReference type="CDD" id="cd06257">
    <property type="entry name" value="DnaJ"/>
    <property type="match status" value="1"/>
</dbReference>
<dbReference type="AlphaFoldDB" id="A0A8S0Q1V7"/>
<dbReference type="InterPro" id="IPR011990">
    <property type="entry name" value="TPR-like_helical_dom_sf"/>
</dbReference>
<dbReference type="SUPFAM" id="SSF46565">
    <property type="entry name" value="Chaperone J-domain"/>
    <property type="match status" value="1"/>
</dbReference>
<dbReference type="InterPro" id="IPR036869">
    <property type="entry name" value="J_dom_sf"/>
</dbReference>
<comment type="caution">
    <text evidence="3">The sequence shown here is derived from an EMBL/GenBank/DDBJ whole genome shotgun (WGS) entry which is preliminary data.</text>
</comment>
<reference evidence="3 4" key="1">
    <citation type="submission" date="2019-12" db="EMBL/GenBank/DDBJ databases">
        <authorList>
            <person name="Alioto T."/>
            <person name="Alioto T."/>
            <person name="Gomez Garrido J."/>
        </authorList>
    </citation>
    <scope>NUCLEOTIDE SEQUENCE [LARGE SCALE GENOMIC DNA]</scope>
</reference>
<sequence>MVDQTKMAAAPSLAGGEKKHWWLTDKKMVERYVREAKNVNCNGRAKPDYAGFKASRGSAGSVAAHGGGVRAQGPDHIPSLQMVASDDESSSGSTDNSTTQLSRERVKLLSDSLGRDEPLFKCFSVSDLKKKVMAGLCKNGDKKGEWRYLVLGQAYCHLGLMEDAMPQTLPKSESERVSQLLSHIKLLIRRNTAAMAALDAGLYSDAIRHFSKIVDGRRGVPQGFLADCYMHRASAYQSAGRIAEAIADCNRTLALDPSRLEALTIRATLFETIRCLPHSLHDLEHLKLLYNSVLRDRKFPGPAWKRQSVQYREIPGKLCSLAAKIQQLKQRVAAGETGNVDYYTLIGLRRRCSRSELERAHLLLNLRHMPDKSSSFIERCEFADNGDIDSVRDHAKMSALLLYRLIQRAYTSVMSTILDEQACEKERKKAFATLQVAQHDREQSSPAAVPKASLNLPNCRSNNRVENKATITTPPPSVFQGGFCRDLSVVGNLLSQTGFSSSISVKYEALSC</sequence>
<dbReference type="OrthoDB" id="1903421at2759"/>
<dbReference type="Gene3D" id="1.25.40.10">
    <property type="entry name" value="Tetratricopeptide repeat domain"/>
    <property type="match status" value="1"/>
</dbReference>
<evidence type="ECO:0000256" key="1">
    <source>
        <dbReference type="PROSITE-ProRule" id="PRU00339"/>
    </source>
</evidence>
<dbReference type="SMART" id="SM00028">
    <property type="entry name" value="TPR"/>
    <property type="match status" value="1"/>
</dbReference>
<keyword evidence="1" id="KW-0802">TPR repeat</keyword>